<dbReference type="GO" id="GO:0032784">
    <property type="term" value="P:regulation of DNA-templated transcription elongation"/>
    <property type="evidence" value="ECO:0007669"/>
    <property type="project" value="InterPro"/>
</dbReference>
<dbReference type="InterPro" id="IPR036953">
    <property type="entry name" value="GreA/GreB_C_sf"/>
</dbReference>
<sequence length="137" mass="15927">MKYDVIIIEKVEYELLKRIVSMAQYYKDSTYRASIEKLKNELDFAKIVSEKNMPEDVVRFNSKVEIATPFGVNRTYQIVTPDHSNIKENKISILAPMALALFGYAQGDKVEWEFPTGKNAINIIKVEQMVREMKMQK</sequence>
<dbReference type="SUPFAM" id="SSF54534">
    <property type="entry name" value="FKBP-like"/>
    <property type="match status" value="1"/>
</dbReference>
<dbReference type="STRING" id="143223.SAMN05878281_3236"/>
<evidence type="ECO:0000313" key="2">
    <source>
        <dbReference type="EMBL" id="SHN04316.1"/>
    </source>
</evidence>
<accession>A0A1M7NLG5</accession>
<dbReference type="InterPro" id="IPR001437">
    <property type="entry name" value="Tscrpt_elong_fac_GreA/B_C"/>
</dbReference>
<dbReference type="GO" id="GO:0016301">
    <property type="term" value="F:kinase activity"/>
    <property type="evidence" value="ECO:0007669"/>
    <property type="project" value="UniProtKB-KW"/>
</dbReference>
<dbReference type="GO" id="GO:0006354">
    <property type="term" value="P:DNA-templated transcription elongation"/>
    <property type="evidence" value="ECO:0007669"/>
    <property type="project" value="TreeGrafter"/>
</dbReference>
<dbReference type="EMBL" id="LT670848">
    <property type="protein sequence ID" value="SHN04316.1"/>
    <property type="molecule type" value="Genomic_DNA"/>
</dbReference>
<dbReference type="GO" id="GO:0070063">
    <property type="term" value="F:RNA polymerase binding"/>
    <property type="evidence" value="ECO:0007669"/>
    <property type="project" value="InterPro"/>
</dbReference>
<evidence type="ECO:0000313" key="3">
    <source>
        <dbReference type="Proteomes" id="UP000190235"/>
    </source>
</evidence>
<reference evidence="3" key="1">
    <citation type="submission" date="2016-11" db="EMBL/GenBank/DDBJ databases">
        <authorList>
            <person name="Varghese N."/>
            <person name="Submissions S."/>
        </authorList>
    </citation>
    <scope>NUCLEOTIDE SEQUENCE [LARGE SCALE GENOMIC DNA]</scope>
    <source>
        <strain evidence="3">ACAM 48</strain>
    </source>
</reference>
<keyword evidence="3" id="KW-1185">Reference proteome</keyword>
<feature type="domain" description="Transcription elongation factor GreA/GreB C-terminal" evidence="1">
    <location>
        <begin position="54"/>
        <end position="128"/>
    </location>
</feature>
<dbReference type="GO" id="GO:0003677">
    <property type="term" value="F:DNA binding"/>
    <property type="evidence" value="ECO:0007669"/>
    <property type="project" value="InterPro"/>
</dbReference>
<dbReference type="InterPro" id="IPR023459">
    <property type="entry name" value="Tscrpt_elong_fac_GreA/B_fam"/>
</dbReference>
<dbReference type="PANTHER" id="PTHR30437">
    <property type="entry name" value="TRANSCRIPTION ELONGATION FACTOR GREA"/>
    <property type="match status" value="1"/>
</dbReference>
<gene>
    <name evidence="2" type="ORF">SAMN05878281_3236</name>
</gene>
<keyword evidence="2" id="KW-0418">Kinase</keyword>
<keyword evidence="2" id="KW-0808">Transferase</keyword>
<dbReference type="RefSeq" id="WP_079736155.1">
    <property type="nucleotide sequence ID" value="NZ_LT670848.1"/>
</dbReference>
<dbReference type="PANTHER" id="PTHR30437:SF5">
    <property type="entry name" value="REGULATOR OF NUCLEOSIDE DIPHOSPHATE KINASE"/>
    <property type="match status" value="1"/>
</dbReference>
<protein>
    <submittedName>
        <fullName evidence="2">Regulator of nucleoside diphosphate kinase</fullName>
    </submittedName>
</protein>
<dbReference type="Pfam" id="PF01272">
    <property type="entry name" value="GreA_GreB"/>
    <property type="match status" value="1"/>
</dbReference>
<organism evidence="2 3">
    <name type="scientific">Salegentibacter salegens</name>
    <dbReference type="NCBI Taxonomy" id="143223"/>
    <lineage>
        <taxon>Bacteria</taxon>
        <taxon>Pseudomonadati</taxon>
        <taxon>Bacteroidota</taxon>
        <taxon>Flavobacteriia</taxon>
        <taxon>Flavobacteriales</taxon>
        <taxon>Flavobacteriaceae</taxon>
        <taxon>Salegentibacter</taxon>
    </lineage>
</organism>
<dbReference type="OrthoDB" id="192847at2"/>
<name>A0A1M7NLG5_9FLAO</name>
<dbReference type="Gene3D" id="3.10.50.30">
    <property type="entry name" value="Transcription elongation factor, GreA/GreB, C-terminal domain"/>
    <property type="match status" value="1"/>
</dbReference>
<evidence type="ECO:0000259" key="1">
    <source>
        <dbReference type="Pfam" id="PF01272"/>
    </source>
</evidence>
<proteinExistence type="predicted"/>
<dbReference type="Proteomes" id="UP000190235">
    <property type="component" value="Chromosome I"/>
</dbReference>
<dbReference type="AlphaFoldDB" id="A0A1M7NLG5"/>